<dbReference type="PANTHER" id="PTHR31299:SF0">
    <property type="entry name" value="ESTERASE, PUTATIVE (AFU_ORTHOLOGUE AFUA_1G05850)-RELATED"/>
    <property type="match status" value="1"/>
</dbReference>
<keyword evidence="3" id="KW-1185">Reference proteome</keyword>
<sequence length="543" mass="58265">MVGLAAGADHRAGAHDHVRRHRRPGTRRTRRTRRGHRPLNHAPGPRPASPPTGTAETSHRMPGPARPTPFTDLLRQHAIELTELDPEAPLEDLEPLRDLIGDARVVALGENSHFIDEFAALRERLLRFLVERCGFTLLAFEYGFAEALPLDAWARGEGSEDSLAGHLAGTIPIGVEAPLRRIRRYNRTAAAPVRFAGLGRVFRIFAGPRRQLRRLAALSHLASTTRYERDPPPCDAPHLTTRPDPRRSERHGLDVPAAGGSLRPALAPVIDHLRRVDPETVPAAERALRLADRFAGGSAAVAAPAWARLTTAEQDDLTATLARLLLRFRALEPLYAERGGRPGYDLALRLLEGACHADHGFRAMAGLFAGEGLPGDTSARDSYLAGSLLWHLERSAPGTRVVLAAHNAHLQTVPISFDGRLTGIPMGRCLRDALGDDYLAIGLTAVTGHTADMPRDESAPFGFTVAATALAAPEPGSVEAAFAGAGLGSGTHLADLRPLRGRAADPPDRIRLQGSYLHTPVVAAYDAMLCTGGSTVTRGLGAL</sequence>
<dbReference type="InterPro" id="IPR052036">
    <property type="entry name" value="Hydrolase/PRTase-associated"/>
</dbReference>
<dbReference type="Pfam" id="PF05139">
    <property type="entry name" value="Erythro_esteras"/>
    <property type="match status" value="1"/>
</dbReference>
<dbReference type="CDD" id="cd14728">
    <property type="entry name" value="Ere-like"/>
    <property type="match status" value="1"/>
</dbReference>
<comment type="caution">
    <text evidence="2">The sequence shown here is derived from an EMBL/GenBank/DDBJ whole genome shotgun (WGS) entry which is preliminary data.</text>
</comment>
<dbReference type="EMBL" id="BAAANQ010000002">
    <property type="protein sequence ID" value="GAA2045989.1"/>
    <property type="molecule type" value="Genomic_DNA"/>
</dbReference>
<dbReference type="Proteomes" id="UP001403094">
    <property type="component" value="Unassembled WGS sequence"/>
</dbReference>
<feature type="compositionally biased region" description="Basic residues" evidence="1">
    <location>
        <begin position="17"/>
        <end position="39"/>
    </location>
</feature>
<reference evidence="3" key="1">
    <citation type="journal article" date="2019" name="Int. J. Syst. Evol. Microbiol.">
        <title>The Global Catalogue of Microorganisms (GCM) 10K type strain sequencing project: providing services to taxonomists for standard genome sequencing and annotation.</title>
        <authorList>
            <consortium name="The Broad Institute Genomics Platform"/>
            <consortium name="The Broad Institute Genome Sequencing Center for Infectious Disease"/>
            <person name="Wu L."/>
            <person name="Ma J."/>
        </authorList>
    </citation>
    <scope>NUCLEOTIDE SEQUENCE [LARGE SCALE GENOMIC DNA]</scope>
    <source>
        <strain evidence="3">JCM 14549</strain>
    </source>
</reference>
<feature type="compositionally biased region" description="Basic and acidic residues" evidence="1">
    <location>
        <begin position="241"/>
        <end position="253"/>
    </location>
</feature>
<dbReference type="Gene3D" id="3.40.1660.10">
    <property type="entry name" value="EreA-like (biosynthetic domain)"/>
    <property type="match status" value="2"/>
</dbReference>
<dbReference type="InterPro" id="IPR007815">
    <property type="entry name" value="Emycin_Estase"/>
</dbReference>
<evidence type="ECO:0000313" key="2">
    <source>
        <dbReference type="EMBL" id="GAA2045989.1"/>
    </source>
</evidence>
<gene>
    <name evidence="2" type="ORF">GCM10009757_13100</name>
</gene>
<organism evidence="2 3">
    <name type="scientific">Streptomyces cheonanensis</name>
    <dbReference type="NCBI Taxonomy" id="312720"/>
    <lineage>
        <taxon>Bacteria</taxon>
        <taxon>Bacillati</taxon>
        <taxon>Actinomycetota</taxon>
        <taxon>Actinomycetes</taxon>
        <taxon>Kitasatosporales</taxon>
        <taxon>Streptomycetaceae</taxon>
        <taxon>Streptomyces</taxon>
    </lineage>
</organism>
<evidence type="ECO:0000256" key="1">
    <source>
        <dbReference type="SAM" id="MobiDB-lite"/>
    </source>
</evidence>
<protein>
    <submittedName>
        <fullName evidence="2">Erythromycin esterase family protein</fullName>
    </submittedName>
</protein>
<proteinExistence type="predicted"/>
<feature type="region of interest" description="Disordered" evidence="1">
    <location>
        <begin position="224"/>
        <end position="257"/>
    </location>
</feature>
<name>A0ABP5GN09_9ACTN</name>
<dbReference type="PANTHER" id="PTHR31299">
    <property type="entry name" value="ESTERASE, PUTATIVE (AFU_ORTHOLOGUE AFUA_1G05850)-RELATED"/>
    <property type="match status" value="1"/>
</dbReference>
<accession>A0ABP5GN09</accession>
<evidence type="ECO:0000313" key="3">
    <source>
        <dbReference type="Proteomes" id="UP001403094"/>
    </source>
</evidence>
<feature type="region of interest" description="Disordered" evidence="1">
    <location>
        <begin position="1"/>
        <end position="70"/>
    </location>
</feature>
<dbReference type="SUPFAM" id="SSF159501">
    <property type="entry name" value="EreA/ChaN-like"/>
    <property type="match status" value="2"/>
</dbReference>